<organism evidence="13">
    <name type="scientific">Oppiella nova</name>
    <dbReference type="NCBI Taxonomy" id="334625"/>
    <lineage>
        <taxon>Eukaryota</taxon>
        <taxon>Metazoa</taxon>
        <taxon>Ecdysozoa</taxon>
        <taxon>Arthropoda</taxon>
        <taxon>Chelicerata</taxon>
        <taxon>Arachnida</taxon>
        <taxon>Acari</taxon>
        <taxon>Acariformes</taxon>
        <taxon>Sarcoptiformes</taxon>
        <taxon>Oribatida</taxon>
        <taxon>Brachypylina</taxon>
        <taxon>Oppioidea</taxon>
        <taxon>Oppiidae</taxon>
        <taxon>Oppiella</taxon>
    </lineage>
</organism>
<keyword evidence="14" id="KW-1185">Reference proteome</keyword>
<proteinExistence type="inferred from homology"/>
<evidence type="ECO:0000313" key="14">
    <source>
        <dbReference type="Proteomes" id="UP000728032"/>
    </source>
</evidence>
<dbReference type="Pfam" id="PF00793">
    <property type="entry name" value="DAHP_synth_1"/>
    <property type="match status" value="1"/>
</dbReference>
<dbReference type="SUPFAM" id="SSF51569">
    <property type="entry name" value="Aldolase"/>
    <property type="match status" value="1"/>
</dbReference>
<evidence type="ECO:0000256" key="2">
    <source>
        <dbReference type="ARBA" id="ARBA00004688"/>
    </source>
</evidence>
<dbReference type="EMBL" id="OC914828">
    <property type="protein sequence ID" value="CAD7636353.1"/>
    <property type="molecule type" value="Genomic_DNA"/>
</dbReference>
<keyword evidence="5" id="KW-0028">Amino-acid biosynthesis</keyword>
<evidence type="ECO:0000256" key="9">
    <source>
        <dbReference type="ARBA" id="ARBA00031349"/>
    </source>
</evidence>
<evidence type="ECO:0000259" key="12">
    <source>
        <dbReference type="Pfam" id="PF00793"/>
    </source>
</evidence>
<keyword evidence="6" id="KW-0808">Transferase</keyword>
<dbReference type="Gene3D" id="3.20.20.70">
    <property type="entry name" value="Aldolase class I"/>
    <property type="match status" value="1"/>
</dbReference>
<comment type="pathway">
    <text evidence="2">Metabolic intermediate biosynthesis; chorismate biosynthesis; chorismate from D-erythrose 4-phosphate and phosphoenolpyruvate: step 1/7.</text>
</comment>
<dbReference type="InterPro" id="IPR006218">
    <property type="entry name" value="DAHP1/KDSA"/>
</dbReference>
<dbReference type="EMBL" id="CAJPVJ010000003">
    <property type="protein sequence ID" value="CAG2156681.1"/>
    <property type="molecule type" value="Genomic_DNA"/>
</dbReference>
<dbReference type="GO" id="GO:0003849">
    <property type="term" value="F:3-deoxy-7-phosphoheptulonate synthase activity"/>
    <property type="evidence" value="ECO:0007669"/>
    <property type="project" value="UniProtKB-EC"/>
</dbReference>
<keyword evidence="7" id="KW-0057">Aromatic amino acid biosynthesis</keyword>
<dbReference type="AlphaFoldDB" id="A0A7R9L7C1"/>
<dbReference type="GO" id="GO:0008652">
    <property type="term" value="P:amino acid biosynthetic process"/>
    <property type="evidence" value="ECO:0007669"/>
    <property type="project" value="UniProtKB-KW"/>
</dbReference>
<evidence type="ECO:0000256" key="5">
    <source>
        <dbReference type="ARBA" id="ARBA00022605"/>
    </source>
</evidence>
<evidence type="ECO:0000256" key="3">
    <source>
        <dbReference type="ARBA" id="ARBA00007985"/>
    </source>
</evidence>
<sequence length="122" mass="13464">MGQKGLPCIVHSHGNPLAHIILRGSNKGTNYDAESIQQIRQQHQGKLPALLIDCSHGNSSKDPLKQPLVLQQIIEERHVTQVRGVMLESHLVDDGCLGWNKTEQLLLDVAEQLSEKTLAFSA</sequence>
<evidence type="ECO:0000256" key="1">
    <source>
        <dbReference type="ARBA" id="ARBA00003726"/>
    </source>
</evidence>
<evidence type="ECO:0000256" key="8">
    <source>
        <dbReference type="ARBA" id="ARBA00031111"/>
    </source>
</evidence>
<evidence type="ECO:0000256" key="10">
    <source>
        <dbReference type="ARBA" id="ARBA00032193"/>
    </source>
</evidence>
<comment type="catalytic activity">
    <reaction evidence="11">
        <text>D-erythrose 4-phosphate + phosphoenolpyruvate + H2O = 7-phospho-2-dehydro-3-deoxy-D-arabino-heptonate + phosphate</text>
        <dbReference type="Rhea" id="RHEA:14717"/>
        <dbReference type="ChEBI" id="CHEBI:15377"/>
        <dbReference type="ChEBI" id="CHEBI:16897"/>
        <dbReference type="ChEBI" id="CHEBI:43474"/>
        <dbReference type="ChEBI" id="CHEBI:58394"/>
        <dbReference type="ChEBI" id="CHEBI:58702"/>
        <dbReference type="EC" id="2.5.1.54"/>
    </reaction>
</comment>
<dbReference type="Proteomes" id="UP000728032">
    <property type="component" value="Unassembled WGS sequence"/>
</dbReference>
<evidence type="ECO:0000256" key="11">
    <source>
        <dbReference type="ARBA" id="ARBA00047508"/>
    </source>
</evidence>
<dbReference type="GO" id="GO:0005737">
    <property type="term" value="C:cytoplasm"/>
    <property type="evidence" value="ECO:0007669"/>
    <property type="project" value="TreeGrafter"/>
</dbReference>
<evidence type="ECO:0000256" key="4">
    <source>
        <dbReference type="ARBA" id="ARBA00012694"/>
    </source>
</evidence>
<dbReference type="EC" id="2.5.1.54" evidence="4"/>
<feature type="domain" description="DAHP synthetase I/KDSA" evidence="12">
    <location>
        <begin position="11"/>
        <end position="110"/>
    </location>
</feature>
<reference evidence="13" key="1">
    <citation type="submission" date="2020-11" db="EMBL/GenBank/DDBJ databases">
        <authorList>
            <person name="Tran Van P."/>
        </authorList>
    </citation>
    <scope>NUCLEOTIDE SEQUENCE</scope>
</reference>
<evidence type="ECO:0000256" key="6">
    <source>
        <dbReference type="ARBA" id="ARBA00022679"/>
    </source>
</evidence>
<protein>
    <recommendedName>
        <fullName evidence="4">3-deoxy-7-phosphoheptulonate synthase</fullName>
        <ecNumber evidence="4">2.5.1.54</ecNumber>
    </recommendedName>
    <alternativeName>
        <fullName evidence="10">3-deoxy-D-arabino-heptulosonate 7-phosphate synthase</fullName>
    </alternativeName>
    <alternativeName>
        <fullName evidence="9">DAHP synthase</fullName>
    </alternativeName>
    <alternativeName>
        <fullName evidence="8">Phospho-2-keto-3-deoxyheptonate aldolase</fullName>
    </alternativeName>
</protein>
<dbReference type="InterPro" id="IPR013785">
    <property type="entry name" value="Aldolase_TIM"/>
</dbReference>
<evidence type="ECO:0000256" key="7">
    <source>
        <dbReference type="ARBA" id="ARBA00023141"/>
    </source>
</evidence>
<dbReference type="PANTHER" id="PTHR21225:SF12">
    <property type="entry name" value="PHOSPHO-2-DEHYDRO-3-DEOXYHEPTONATE ALDOLASE, TYROSINE-INHIBITED"/>
    <property type="match status" value="1"/>
</dbReference>
<evidence type="ECO:0000313" key="13">
    <source>
        <dbReference type="EMBL" id="CAD7636353.1"/>
    </source>
</evidence>
<dbReference type="GO" id="GO:0009073">
    <property type="term" value="P:aromatic amino acid family biosynthetic process"/>
    <property type="evidence" value="ECO:0007669"/>
    <property type="project" value="UniProtKB-KW"/>
</dbReference>
<dbReference type="InterPro" id="IPR006219">
    <property type="entry name" value="DAHP_synth_1"/>
</dbReference>
<gene>
    <name evidence="13" type="ORF">ONB1V03_LOCUS130</name>
</gene>
<comment type="function">
    <text evidence="1">Stereospecific condensation of phosphoenolpyruvate (PEP) and D-erythrose-4-phosphate (E4P) giving rise to 3-deoxy-D-arabino-heptulosonate-7-phosphate (DAHP).</text>
</comment>
<name>A0A7R9L7C1_9ACAR</name>
<comment type="similarity">
    <text evidence="3">Belongs to the class-I DAHP synthase family.</text>
</comment>
<accession>A0A7R9L7C1</accession>
<dbReference type="PANTHER" id="PTHR21225">
    <property type="entry name" value="PHOSPHO-2-DEHYDRO-3-DEOXYHEPTONATE ALDOLASE DAHP SYNTHETASE"/>
    <property type="match status" value="1"/>
</dbReference>
<dbReference type="OrthoDB" id="4699125at2759"/>